<comment type="similarity">
    <text evidence="1">Belongs to the DNA mismatch repair MutL/HexB family.</text>
</comment>
<dbReference type="GO" id="GO:0140664">
    <property type="term" value="F:ATP-dependent DNA damage sensor activity"/>
    <property type="evidence" value="ECO:0007669"/>
    <property type="project" value="InterPro"/>
</dbReference>
<dbReference type="SMART" id="SM00853">
    <property type="entry name" value="MutL_C"/>
    <property type="match status" value="1"/>
</dbReference>
<dbReference type="GO" id="GO:0006298">
    <property type="term" value="P:mismatch repair"/>
    <property type="evidence" value="ECO:0007669"/>
    <property type="project" value="InterPro"/>
</dbReference>
<dbReference type="InterPro" id="IPR036890">
    <property type="entry name" value="HATPase_C_sf"/>
</dbReference>
<dbReference type="Gene3D" id="3.30.1540.20">
    <property type="entry name" value="MutL, C-terminal domain, dimerisation subdomain"/>
    <property type="match status" value="1"/>
</dbReference>
<dbReference type="Gene3D" id="3.30.1370.100">
    <property type="entry name" value="MutL, C-terminal domain, regulatory subdomain"/>
    <property type="match status" value="1"/>
</dbReference>
<dbReference type="PANTHER" id="PTHR10073">
    <property type="entry name" value="DNA MISMATCH REPAIR PROTEIN MLH, PMS, MUTL"/>
    <property type="match status" value="1"/>
</dbReference>
<dbReference type="PANTHER" id="PTHR10073:SF47">
    <property type="entry name" value="DNA MISMATCH REPAIR PROTEIN MLH3"/>
    <property type="match status" value="1"/>
</dbReference>
<protein>
    <recommendedName>
        <fullName evidence="3">MutL C-terminal dimerisation domain-containing protein</fullName>
    </recommendedName>
</protein>
<evidence type="ECO:0000256" key="2">
    <source>
        <dbReference type="SAM" id="MobiDB-lite"/>
    </source>
</evidence>
<keyword evidence="5" id="KW-1185">Reference proteome</keyword>
<dbReference type="SUPFAM" id="SSF55874">
    <property type="entry name" value="ATPase domain of HSP90 chaperone/DNA topoisomerase II/histidine kinase"/>
    <property type="match status" value="1"/>
</dbReference>
<accession>A0A1L9VT99</accession>
<dbReference type="Pfam" id="PF13589">
    <property type="entry name" value="HATPase_c_3"/>
    <property type="match status" value="1"/>
</dbReference>
<dbReference type="SUPFAM" id="SSF118116">
    <property type="entry name" value="DNA mismatch repair protein MutL"/>
    <property type="match status" value="1"/>
</dbReference>
<name>A0A1L9VT99_ASPGL</name>
<dbReference type="InterPro" id="IPR042121">
    <property type="entry name" value="MutL_C_regsub"/>
</dbReference>
<organism evidence="4 5">
    <name type="scientific">Aspergillus glaucus CBS 516.65</name>
    <dbReference type="NCBI Taxonomy" id="1160497"/>
    <lineage>
        <taxon>Eukaryota</taxon>
        <taxon>Fungi</taxon>
        <taxon>Dikarya</taxon>
        <taxon>Ascomycota</taxon>
        <taxon>Pezizomycotina</taxon>
        <taxon>Eurotiomycetes</taxon>
        <taxon>Eurotiomycetidae</taxon>
        <taxon>Eurotiales</taxon>
        <taxon>Aspergillaceae</taxon>
        <taxon>Aspergillus</taxon>
        <taxon>Aspergillus subgen. Aspergillus</taxon>
    </lineage>
</organism>
<reference evidence="5" key="1">
    <citation type="journal article" date="2017" name="Genome Biol.">
        <title>Comparative genomics reveals high biological diversity and specific adaptations in the industrially and medically important fungal genus Aspergillus.</title>
        <authorList>
            <person name="de Vries R.P."/>
            <person name="Riley R."/>
            <person name="Wiebenga A."/>
            <person name="Aguilar-Osorio G."/>
            <person name="Amillis S."/>
            <person name="Uchima C.A."/>
            <person name="Anderluh G."/>
            <person name="Asadollahi M."/>
            <person name="Askin M."/>
            <person name="Barry K."/>
            <person name="Battaglia E."/>
            <person name="Bayram O."/>
            <person name="Benocci T."/>
            <person name="Braus-Stromeyer S.A."/>
            <person name="Caldana C."/>
            <person name="Canovas D."/>
            <person name="Cerqueira G.C."/>
            <person name="Chen F."/>
            <person name="Chen W."/>
            <person name="Choi C."/>
            <person name="Clum A."/>
            <person name="Dos Santos R.A."/>
            <person name="Damasio A.R."/>
            <person name="Diallinas G."/>
            <person name="Emri T."/>
            <person name="Fekete E."/>
            <person name="Flipphi M."/>
            <person name="Freyberg S."/>
            <person name="Gallo A."/>
            <person name="Gournas C."/>
            <person name="Habgood R."/>
            <person name="Hainaut M."/>
            <person name="Harispe M.L."/>
            <person name="Henrissat B."/>
            <person name="Hilden K.S."/>
            <person name="Hope R."/>
            <person name="Hossain A."/>
            <person name="Karabika E."/>
            <person name="Karaffa L."/>
            <person name="Karanyi Z."/>
            <person name="Krasevec N."/>
            <person name="Kuo A."/>
            <person name="Kusch H."/>
            <person name="LaButti K."/>
            <person name="Lagendijk E.L."/>
            <person name="Lapidus A."/>
            <person name="Levasseur A."/>
            <person name="Lindquist E."/>
            <person name="Lipzen A."/>
            <person name="Logrieco A.F."/>
            <person name="MacCabe A."/>
            <person name="Maekelae M.R."/>
            <person name="Malavazi I."/>
            <person name="Melin P."/>
            <person name="Meyer V."/>
            <person name="Mielnichuk N."/>
            <person name="Miskei M."/>
            <person name="Molnar A.P."/>
            <person name="Mule G."/>
            <person name="Ngan C.Y."/>
            <person name="Orejas M."/>
            <person name="Orosz E."/>
            <person name="Ouedraogo J.P."/>
            <person name="Overkamp K.M."/>
            <person name="Park H.-S."/>
            <person name="Perrone G."/>
            <person name="Piumi F."/>
            <person name="Punt P.J."/>
            <person name="Ram A.F."/>
            <person name="Ramon A."/>
            <person name="Rauscher S."/>
            <person name="Record E."/>
            <person name="Riano-Pachon D.M."/>
            <person name="Robert V."/>
            <person name="Roehrig J."/>
            <person name="Ruller R."/>
            <person name="Salamov A."/>
            <person name="Salih N.S."/>
            <person name="Samson R.A."/>
            <person name="Sandor E."/>
            <person name="Sanguinetti M."/>
            <person name="Schuetze T."/>
            <person name="Sepcic K."/>
            <person name="Shelest E."/>
            <person name="Sherlock G."/>
            <person name="Sophianopoulou V."/>
            <person name="Squina F.M."/>
            <person name="Sun H."/>
            <person name="Susca A."/>
            <person name="Todd R.B."/>
            <person name="Tsang A."/>
            <person name="Unkles S.E."/>
            <person name="van de Wiele N."/>
            <person name="van Rossen-Uffink D."/>
            <person name="Oliveira J.V."/>
            <person name="Vesth T.C."/>
            <person name="Visser J."/>
            <person name="Yu J.-H."/>
            <person name="Zhou M."/>
            <person name="Andersen M.R."/>
            <person name="Archer D.B."/>
            <person name="Baker S.E."/>
            <person name="Benoit I."/>
            <person name="Brakhage A.A."/>
            <person name="Braus G.H."/>
            <person name="Fischer R."/>
            <person name="Frisvad J.C."/>
            <person name="Goldman G.H."/>
            <person name="Houbraken J."/>
            <person name="Oakley B."/>
            <person name="Pocsi I."/>
            <person name="Scazzocchio C."/>
            <person name="Seiboth B."/>
            <person name="vanKuyk P.A."/>
            <person name="Wortman J."/>
            <person name="Dyer P.S."/>
            <person name="Grigoriev I.V."/>
        </authorList>
    </citation>
    <scope>NUCLEOTIDE SEQUENCE [LARGE SCALE GENOMIC DNA]</scope>
    <source>
        <strain evidence="5">CBS 516.65</strain>
    </source>
</reference>
<dbReference type="VEuPathDB" id="FungiDB:ASPGLDRAFT_64383"/>
<feature type="compositionally biased region" description="Basic and acidic residues" evidence="2">
    <location>
        <begin position="413"/>
        <end position="430"/>
    </location>
</feature>
<dbReference type="GO" id="GO:0005524">
    <property type="term" value="F:ATP binding"/>
    <property type="evidence" value="ECO:0007669"/>
    <property type="project" value="InterPro"/>
</dbReference>
<gene>
    <name evidence="4" type="ORF">ASPGLDRAFT_64383</name>
</gene>
<evidence type="ECO:0000313" key="5">
    <source>
        <dbReference type="Proteomes" id="UP000184300"/>
    </source>
</evidence>
<dbReference type="InterPro" id="IPR038973">
    <property type="entry name" value="MutL/Mlh/Pms-like"/>
</dbReference>
<feature type="region of interest" description="Disordered" evidence="2">
    <location>
        <begin position="485"/>
        <end position="519"/>
    </location>
</feature>
<proteinExistence type="inferred from homology"/>
<evidence type="ECO:0000313" key="4">
    <source>
        <dbReference type="EMBL" id="OJJ87120.1"/>
    </source>
</evidence>
<dbReference type="InterPro" id="IPR014790">
    <property type="entry name" value="MutL_C"/>
</dbReference>
<dbReference type="AlphaFoldDB" id="A0A1L9VT99"/>
<dbReference type="GeneID" id="34465028"/>
<dbReference type="STRING" id="1160497.A0A1L9VT99"/>
<dbReference type="GO" id="GO:0016887">
    <property type="term" value="F:ATP hydrolysis activity"/>
    <property type="evidence" value="ECO:0007669"/>
    <property type="project" value="InterPro"/>
</dbReference>
<feature type="domain" description="MutL C-terminal dimerisation" evidence="3">
    <location>
        <begin position="647"/>
        <end position="836"/>
    </location>
</feature>
<evidence type="ECO:0000256" key="1">
    <source>
        <dbReference type="ARBA" id="ARBA00006082"/>
    </source>
</evidence>
<dbReference type="InterPro" id="IPR037198">
    <property type="entry name" value="MutL_C_sf"/>
</dbReference>
<dbReference type="EMBL" id="KV878891">
    <property type="protein sequence ID" value="OJJ87120.1"/>
    <property type="molecule type" value="Genomic_DNA"/>
</dbReference>
<evidence type="ECO:0000259" key="3">
    <source>
        <dbReference type="SMART" id="SM00853"/>
    </source>
</evidence>
<dbReference type="RefSeq" id="XP_022403809.1">
    <property type="nucleotide sequence ID" value="XM_022548768.1"/>
</dbReference>
<dbReference type="Gene3D" id="3.30.565.10">
    <property type="entry name" value="Histidine kinase-like ATPase, C-terminal domain"/>
    <property type="match status" value="1"/>
</dbReference>
<sequence length="915" mass="101080">MSTRDANIKPLPPDVVAKIKSSTSITNLNDVIVELVKNALDATAHSIIVTVDFQRGGCVVEDDGEGIPPAEFEVGGGLGKAHHTSKFQSDREAHGRRGLFLASLASLSLLTIISRHLRHRSTNSVIFHHSTPIARLIPAPVQQDLSFSGHGTCVTVNDLFGNMPVRVKSRALAHQKPDELDREWEDLKQMLVALMLANDQLAKLVISDGSKGKKITIRPQNQGQRAGELDLQRISTILAQAGLINFQNPNVCWNVVSACVPDFSIHAAICLVPSPTKRVQFISLGMAPVFPRNSANMLYSDLNQLFASSDFGTTGTTSASVQNSLEDGHMNAKVLPKTVNKWPMFYVRINTNTPERWYEDGQEIAPESDKSVQRILDVLAAMVNEFLAQLNLRPRAGKRKRKVPQVSPEADQEDSKSTRQSRDTRQDRATVSDSTEEAFNGRLKLPSFKRPVPPTTSQHFGDWTRVKGAKDVIFDTKLNATKSVDIPSKVRSPAESQQPVHSSGNEKEPTTDTAMPWTDPYTERTHMINSRTGQSMDSFNACERPRSTGYIQPNQVLDRVRRPKSAIPTGPGSSWIDGVLKKWENPTFSRSERPINSINFGTAHEHEADQTTFNAHDCCGDLCGLNTVKFSKFRGKLWKQHLQGAEVVAQVDQKFILAKLPTSSVGGTQDGTALALIDQHAADERCRVERLFGELFTSESGDFGGVQTIPVEPIMFEAPISEKPLLKRYRKHFRSWGVDYRIEQAASRLHVFVHLLPALIAERCRTEPSLVTDLIRGEIWKCEESGSKPSSTTAHLDLNSGSTTSWVERLTGCPQGIVDFLNSRACRTAIMFNDVLSIPECQQLVAQLAQCAFPFQCAHGRPSMVPILDMEFQDSSLLVSESLDSLALGLEDGDGTNRVGFVEAFGMAYKTENID</sequence>
<dbReference type="OrthoDB" id="429932at2759"/>
<dbReference type="InterPro" id="IPR042120">
    <property type="entry name" value="MutL_C_dimsub"/>
</dbReference>
<dbReference type="Proteomes" id="UP000184300">
    <property type="component" value="Unassembled WGS sequence"/>
</dbReference>
<dbReference type="GO" id="GO:0032300">
    <property type="term" value="C:mismatch repair complex"/>
    <property type="evidence" value="ECO:0007669"/>
    <property type="project" value="InterPro"/>
</dbReference>
<feature type="region of interest" description="Disordered" evidence="2">
    <location>
        <begin position="396"/>
        <end position="461"/>
    </location>
</feature>
<feature type="compositionally biased region" description="Polar residues" evidence="2">
    <location>
        <begin position="494"/>
        <end position="503"/>
    </location>
</feature>